<dbReference type="Gene3D" id="3.30.40.10">
    <property type="entry name" value="Zinc/RING finger domain, C3HC4 (zinc finger)"/>
    <property type="match status" value="1"/>
</dbReference>
<evidence type="ECO:0000256" key="18">
    <source>
        <dbReference type="ARBA" id="ARBA00023136"/>
    </source>
</evidence>
<dbReference type="InterPro" id="IPR044066">
    <property type="entry name" value="TRIAD_supradom"/>
</dbReference>
<evidence type="ECO:0000256" key="24">
    <source>
        <dbReference type="PROSITE-ProRule" id="PRU00175"/>
    </source>
</evidence>
<feature type="compositionally biased region" description="Acidic residues" evidence="25">
    <location>
        <begin position="1"/>
        <end position="10"/>
    </location>
</feature>
<evidence type="ECO:0000256" key="25">
    <source>
        <dbReference type="SAM" id="MobiDB-lite"/>
    </source>
</evidence>
<protein>
    <recommendedName>
        <fullName evidence="22">E3 ubiquitin-protein ligase RNF144B</fullName>
        <ecNumber evidence="5">2.3.2.31</ecNumber>
    </recommendedName>
    <alternativeName>
        <fullName evidence="23">RING finger protein 144B</fullName>
    </alternativeName>
</protein>
<evidence type="ECO:0000256" key="22">
    <source>
        <dbReference type="ARBA" id="ARBA00069720"/>
    </source>
</evidence>
<dbReference type="PANTHER" id="PTHR11685">
    <property type="entry name" value="RBR FAMILY RING FINGER AND IBR DOMAIN-CONTAINING"/>
    <property type="match status" value="1"/>
</dbReference>
<keyword evidence="14" id="KW-0862">Zinc</keyword>
<keyword evidence="10" id="KW-0479">Metal-binding</keyword>
<dbReference type="InterPro" id="IPR001841">
    <property type="entry name" value="Znf_RING"/>
</dbReference>
<dbReference type="FunFam" id="3.30.40.10:FF:000051">
    <property type="entry name" value="RBR-type E3 ubiquitin transferase"/>
    <property type="match status" value="1"/>
</dbReference>
<dbReference type="SUPFAM" id="SSF57850">
    <property type="entry name" value="RING/U-box"/>
    <property type="match status" value="3"/>
</dbReference>
<keyword evidence="6" id="KW-0963">Cytoplasm</keyword>
<dbReference type="GO" id="GO:0031966">
    <property type="term" value="C:mitochondrial membrane"/>
    <property type="evidence" value="ECO:0007669"/>
    <property type="project" value="UniProtKB-SubCell"/>
</dbReference>
<evidence type="ECO:0000256" key="6">
    <source>
        <dbReference type="ARBA" id="ARBA00022490"/>
    </source>
</evidence>
<comment type="pathway">
    <text evidence="4">Protein modification; protein ubiquitination.</text>
</comment>
<comment type="function">
    <text evidence="20">E3 ubiquitin-protein ligase which accepts ubiquitin from E2 ubiquitin-conjugating enzymes UBE2L3 and UBE2L6 in the form of a thioester and then directly transfers the ubiquitin to targeted substrates such as LCMT2, thereby promoting their degradation. Induces apoptosis via a p53/TP53-dependent but caspase-independent mechanism. Plays a crucial role in maintaining the genomic stability by controlling the degradation of multiple proteins involved in mitotic progression and DNA damage. Regulates epithelial homeostasis by mediating degradation of CDKN1A and isoform 2 of TP63. Plays a regulatory role in innate immunity by negatively regulating IRF3 activation and IFN-beta production. Mechanistically, inhibits TBK1 phosphorylation and 'Lys-63'-linked polyubiquitination independently of its E3 ligase activity. Alternatively, promotes 'Lys-27' and 'Lys-33'-linked ubiquitination of IFIH1/MDA5, promoting selective autophagic degradation of IFIH1/MDA5 to inhibit antiviral response.</text>
</comment>
<keyword evidence="17" id="KW-0496">Mitochondrion</keyword>
<keyword evidence="7" id="KW-0808">Transferase</keyword>
<keyword evidence="13" id="KW-0833">Ubl conjugation pathway</keyword>
<evidence type="ECO:0000259" key="27">
    <source>
        <dbReference type="PROSITE" id="PS50089"/>
    </source>
</evidence>
<evidence type="ECO:0000256" key="23">
    <source>
        <dbReference type="ARBA" id="ARBA00078867"/>
    </source>
</evidence>
<dbReference type="GO" id="GO:0006915">
    <property type="term" value="P:apoptotic process"/>
    <property type="evidence" value="ECO:0007669"/>
    <property type="project" value="UniProtKB-KW"/>
</dbReference>
<evidence type="ECO:0000256" key="17">
    <source>
        <dbReference type="ARBA" id="ARBA00023128"/>
    </source>
</evidence>
<feature type="compositionally biased region" description="Basic and acidic residues" evidence="25">
    <location>
        <begin position="61"/>
        <end position="70"/>
    </location>
</feature>
<dbReference type="InterPro" id="IPR013083">
    <property type="entry name" value="Znf_RING/FYVE/PHD"/>
</dbReference>
<dbReference type="GO" id="GO:0016567">
    <property type="term" value="P:protein ubiquitination"/>
    <property type="evidence" value="ECO:0007669"/>
    <property type="project" value="InterPro"/>
</dbReference>
<evidence type="ECO:0000256" key="12">
    <source>
        <dbReference type="ARBA" id="ARBA00022771"/>
    </source>
</evidence>
<feature type="region of interest" description="Disordered" evidence="25">
    <location>
        <begin position="61"/>
        <end position="86"/>
    </location>
</feature>
<accession>A0A1B6CD37</accession>
<evidence type="ECO:0000256" key="4">
    <source>
        <dbReference type="ARBA" id="ARBA00004906"/>
    </source>
</evidence>
<keyword evidence="8 26" id="KW-0812">Transmembrane</keyword>
<sequence>MLSGGGEDDSMALTCSGGETQCSADSRVDQIDTRRVRIVRKPRRKSAPSWEEELYRLTGRADRLSAENVREGNVSGDHSDSESGKVRGYRVRSWYSGDPGERITARAAVARSWYGGYGALDEEEEESDRKVEGKGGSLADVGSNRARKSGIDLLMPGIKSLVSMATLSRRRSSSTTALGSTECAPPRGPMTSSARSVTALPLLQESGKPGFRKCETVLALSNLVPPVRPVNRLRVPPLLHTGSSSRMCSRCSSLLSMASSSRYSINTTGTPGFIPVPQTDMRPPVLCKLCLAEVSSDGTWTLAQCDCTFCIECMTAYIDFEIAEGAYEISCPDALCEKQGIVSMEEIENLVSEDAVEKHKRYRLNREVDLDKSRTWCPRAGCETVCTVCTGAERCLPQSVHCPTCDSNFCSNCRAPWHMGVPCRSEDLAAPPPGITFDSELIKCCPMCSVPIEKDEGCAQMMCKRCKHVFCWYCLASLDDDFLLRHYDKGPCKNKLGHSRASVIWHRTQVIGIFAGFGILLLVASPLLLLAAPCIVCCKCRVCSSGSKLDAEEDIPEESAT</sequence>
<comment type="subcellular location">
    <subcellularLocation>
        <location evidence="3">Cytoplasm</location>
    </subcellularLocation>
    <subcellularLocation>
        <location evidence="2">Mitochondrion membrane</location>
        <topology evidence="2">Single-pass membrane protein</topology>
    </subcellularLocation>
</comment>
<dbReference type="PROSITE" id="PS00518">
    <property type="entry name" value="ZF_RING_1"/>
    <property type="match status" value="1"/>
</dbReference>
<dbReference type="SMART" id="SM00647">
    <property type="entry name" value="IBR"/>
    <property type="match status" value="1"/>
</dbReference>
<gene>
    <name evidence="29" type="ORF">g.28262</name>
</gene>
<keyword evidence="15" id="KW-0832">Ubl conjugation</keyword>
<feature type="region of interest" description="Disordered" evidence="25">
    <location>
        <begin position="169"/>
        <end position="193"/>
    </location>
</feature>
<proteinExistence type="inferred from homology"/>
<evidence type="ECO:0000256" key="16">
    <source>
        <dbReference type="ARBA" id="ARBA00022989"/>
    </source>
</evidence>
<evidence type="ECO:0000256" key="3">
    <source>
        <dbReference type="ARBA" id="ARBA00004496"/>
    </source>
</evidence>
<evidence type="ECO:0000256" key="5">
    <source>
        <dbReference type="ARBA" id="ARBA00012251"/>
    </source>
</evidence>
<evidence type="ECO:0000256" key="9">
    <source>
        <dbReference type="ARBA" id="ARBA00022703"/>
    </source>
</evidence>
<evidence type="ECO:0000256" key="19">
    <source>
        <dbReference type="ARBA" id="ARBA00038342"/>
    </source>
</evidence>
<dbReference type="AlphaFoldDB" id="A0A1B6CD37"/>
<evidence type="ECO:0000256" key="21">
    <source>
        <dbReference type="ARBA" id="ARBA00061765"/>
    </source>
</evidence>
<comment type="catalytic activity">
    <reaction evidence="1">
        <text>[E2 ubiquitin-conjugating enzyme]-S-ubiquitinyl-L-cysteine + [acceptor protein]-L-lysine = [E2 ubiquitin-conjugating enzyme]-L-cysteine + [acceptor protein]-N(6)-ubiquitinyl-L-lysine.</text>
        <dbReference type="EC" id="2.3.2.31"/>
    </reaction>
</comment>
<dbReference type="PROSITE" id="PS50089">
    <property type="entry name" value="ZF_RING_2"/>
    <property type="match status" value="1"/>
</dbReference>
<keyword evidence="18 26" id="KW-0472">Membrane</keyword>
<evidence type="ECO:0000256" key="26">
    <source>
        <dbReference type="SAM" id="Phobius"/>
    </source>
</evidence>
<organism evidence="29">
    <name type="scientific">Clastoptera arizonana</name>
    <name type="common">Arizona spittle bug</name>
    <dbReference type="NCBI Taxonomy" id="38151"/>
    <lineage>
        <taxon>Eukaryota</taxon>
        <taxon>Metazoa</taxon>
        <taxon>Ecdysozoa</taxon>
        <taxon>Arthropoda</taxon>
        <taxon>Hexapoda</taxon>
        <taxon>Insecta</taxon>
        <taxon>Pterygota</taxon>
        <taxon>Neoptera</taxon>
        <taxon>Paraneoptera</taxon>
        <taxon>Hemiptera</taxon>
        <taxon>Auchenorrhyncha</taxon>
        <taxon>Cercopoidea</taxon>
        <taxon>Clastopteridae</taxon>
        <taxon>Clastoptera</taxon>
    </lineage>
</organism>
<dbReference type="EC" id="2.3.2.31" evidence="5"/>
<dbReference type="GO" id="GO:0008270">
    <property type="term" value="F:zinc ion binding"/>
    <property type="evidence" value="ECO:0007669"/>
    <property type="project" value="UniProtKB-KW"/>
</dbReference>
<evidence type="ECO:0000256" key="10">
    <source>
        <dbReference type="ARBA" id="ARBA00022723"/>
    </source>
</evidence>
<evidence type="ECO:0000256" key="8">
    <source>
        <dbReference type="ARBA" id="ARBA00022692"/>
    </source>
</evidence>
<dbReference type="InterPro" id="IPR031127">
    <property type="entry name" value="E3_UB_ligase_RBR"/>
</dbReference>
<dbReference type="InterPro" id="IPR002867">
    <property type="entry name" value="IBR_dom"/>
</dbReference>
<keyword evidence="16 26" id="KW-1133">Transmembrane helix</keyword>
<dbReference type="GO" id="GO:0061630">
    <property type="term" value="F:ubiquitin protein ligase activity"/>
    <property type="evidence" value="ECO:0007669"/>
    <property type="project" value="UniProtKB-EC"/>
</dbReference>
<dbReference type="FunFam" id="1.20.120.1750:FF:000010">
    <property type="entry name" value="RBR-type E3 ubiquitin transferase"/>
    <property type="match status" value="1"/>
</dbReference>
<evidence type="ECO:0000256" key="15">
    <source>
        <dbReference type="ARBA" id="ARBA00022843"/>
    </source>
</evidence>
<keyword evidence="11" id="KW-0677">Repeat</keyword>
<keyword evidence="12 24" id="KW-0863">Zinc-finger</keyword>
<dbReference type="PROSITE" id="PS51873">
    <property type="entry name" value="TRIAD"/>
    <property type="match status" value="1"/>
</dbReference>
<dbReference type="CDD" id="cd20349">
    <property type="entry name" value="BRcat_RBR_RNF144"/>
    <property type="match status" value="1"/>
</dbReference>
<feature type="domain" description="RING-type" evidence="28">
    <location>
        <begin position="283"/>
        <end position="496"/>
    </location>
</feature>
<dbReference type="Pfam" id="PF22191">
    <property type="entry name" value="IBR_1"/>
    <property type="match status" value="1"/>
</dbReference>
<feature type="domain" description="RING-type" evidence="27">
    <location>
        <begin position="287"/>
        <end position="332"/>
    </location>
</feature>
<comment type="subunit">
    <text evidence="21">Interacts with UBE2L3, UBE2L6 and LCMT2, as well as with BAX. Interacts with TBK1; this interaction inhibits TBK1 phosphorylation and 'Lys-63'-linked polyubiquitination.</text>
</comment>
<feature type="transmembrane region" description="Helical" evidence="26">
    <location>
        <begin position="510"/>
        <end position="532"/>
    </location>
</feature>
<feature type="region of interest" description="Disordered" evidence="25">
    <location>
        <begin position="1"/>
        <end position="28"/>
    </location>
</feature>
<reference evidence="29" key="1">
    <citation type="submission" date="2015-12" db="EMBL/GenBank/DDBJ databases">
        <title>De novo transcriptome assembly of four potential Pierce s Disease insect vectors from Arizona vineyards.</title>
        <authorList>
            <person name="Tassone E.E."/>
        </authorList>
    </citation>
    <scope>NUCLEOTIDE SEQUENCE</scope>
</reference>
<name>A0A1B6CD37_9HEMI</name>
<evidence type="ECO:0000256" key="11">
    <source>
        <dbReference type="ARBA" id="ARBA00022737"/>
    </source>
</evidence>
<dbReference type="Gene3D" id="1.20.120.1750">
    <property type="match status" value="1"/>
</dbReference>
<dbReference type="InterPro" id="IPR017907">
    <property type="entry name" value="Znf_RING_CS"/>
</dbReference>
<evidence type="ECO:0000259" key="28">
    <source>
        <dbReference type="PROSITE" id="PS51873"/>
    </source>
</evidence>
<evidence type="ECO:0000256" key="13">
    <source>
        <dbReference type="ARBA" id="ARBA00022786"/>
    </source>
</evidence>
<evidence type="ECO:0000256" key="7">
    <source>
        <dbReference type="ARBA" id="ARBA00022679"/>
    </source>
</evidence>
<comment type="similarity">
    <text evidence="19">Belongs to the RBR family. RNF144 subfamily.</text>
</comment>
<dbReference type="CDD" id="cd20352">
    <property type="entry name" value="Rcat_RBR_RNF144"/>
    <property type="match status" value="1"/>
</dbReference>
<feature type="compositionally biased region" description="Low complexity" evidence="25">
    <location>
        <begin position="169"/>
        <end position="181"/>
    </location>
</feature>
<dbReference type="EMBL" id="GEDC01025987">
    <property type="protein sequence ID" value="JAS11311.1"/>
    <property type="molecule type" value="Transcribed_RNA"/>
</dbReference>
<evidence type="ECO:0000256" key="20">
    <source>
        <dbReference type="ARBA" id="ARBA00060040"/>
    </source>
</evidence>
<evidence type="ECO:0000256" key="1">
    <source>
        <dbReference type="ARBA" id="ARBA00001798"/>
    </source>
</evidence>
<dbReference type="CDD" id="cd16632">
    <property type="entry name" value="mRING-HC-C4C4_RBR_RNF144"/>
    <property type="match status" value="1"/>
</dbReference>
<evidence type="ECO:0000256" key="14">
    <source>
        <dbReference type="ARBA" id="ARBA00022833"/>
    </source>
</evidence>
<dbReference type="Pfam" id="PF01485">
    <property type="entry name" value="IBR"/>
    <property type="match status" value="1"/>
</dbReference>
<keyword evidence="9" id="KW-0053">Apoptosis</keyword>
<evidence type="ECO:0000256" key="2">
    <source>
        <dbReference type="ARBA" id="ARBA00004304"/>
    </source>
</evidence>
<evidence type="ECO:0000313" key="29">
    <source>
        <dbReference type="EMBL" id="JAS11311.1"/>
    </source>
</evidence>